<evidence type="ECO:0000313" key="5">
    <source>
        <dbReference type="Proteomes" id="UP000054709"/>
    </source>
</evidence>
<keyword evidence="2" id="KW-0178">Competence</keyword>
<dbReference type="GO" id="GO:0009986">
    <property type="term" value="C:cell surface"/>
    <property type="evidence" value="ECO:0007669"/>
    <property type="project" value="UniProtKB-SubCell"/>
</dbReference>
<dbReference type="InterPro" id="IPR012902">
    <property type="entry name" value="N_methyl_site"/>
</dbReference>
<comment type="caution">
    <text evidence="4">The sequence shown here is derived from an EMBL/GenBank/DDBJ whole genome shotgun (WGS) entry which is preliminary data.</text>
</comment>
<dbReference type="RefSeq" id="WP_060625913.1">
    <property type="nucleotide sequence ID" value="NZ_LCZJ02000037.1"/>
</dbReference>
<evidence type="ECO:0000256" key="2">
    <source>
        <dbReference type="ARBA" id="ARBA00023287"/>
    </source>
</evidence>
<evidence type="ECO:0000313" key="4">
    <source>
        <dbReference type="EMBL" id="KTD83819.1"/>
    </source>
</evidence>
<keyword evidence="5" id="KW-1185">Reference proteome</keyword>
<evidence type="ECO:0008006" key="6">
    <source>
        <dbReference type="Google" id="ProtNLM"/>
    </source>
</evidence>
<organism evidence="4 5">
    <name type="scientific">Paenibacillus etheri</name>
    <dbReference type="NCBI Taxonomy" id="1306852"/>
    <lineage>
        <taxon>Bacteria</taxon>
        <taxon>Bacillati</taxon>
        <taxon>Bacillota</taxon>
        <taxon>Bacilli</taxon>
        <taxon>Bacillales</taxon>
        <taxon>Paenibacillaceae</taxon>
        <taxon>Paenibacillus</taxon>
    </lineage>
</organism>
<keyword evidence="3" id="KW-0472">Membrane</keyword>
<gene>
    <name evidence="4" type="ORF">UQ64_26965</name>
</gene>
<evidence type="ECO:0000256" key="3">
    <source>
        <dbReference type="SAM" id="Phobius"/>
    </source>
</evidence>
<accession>A0A0W1AR55</accession>
<comment type="subcellular location">
    <subcellularLocation>
        <location evidence="1">Cell surface</location>
    </subcellularLocation>
</comment>
<dbReference type="PROSITE" id="PS00409">
    <property type="entry name" value="PROKAR_NTER_METHYL"/>
    <property type="match status" value="1"/>
</dbReference>
<protein>
    <recommendedName>
        <fullName evidence="6">Prepilin-type N-terminal cleavage/methylation domain-containing protein</fullName>
    </recommendedName>
</protein>
<sequence length="181" mass="19853">MKKFVNLLRREGGFTLVELIVALSLFTVAAGIISGITMLGLRSYHKISIENSLRDEGDLLMSTIITELYTFAPDKVTPTLIQNADKTQIIDSFITLERQDGTKSRIRIANGILTIAPPDVIDPSADTRTKITSRLAQGSAITLDCQNSIPCDSGLISIDLSLVQSYNGRDYPLELKSKFGF</sequence>
<feature type="transmembrane region" description="Helical" evidence="3">
    <location>
        <begin position="20"/>
        <end position="41"/>
    </location>
</feature>
<keyword evidence="3" id="KW-1133">Transmembrane helix</keyword>
<keyword evidence="3" id="KW-0812">Transmembrane</keyword>
<dbReference type="OrthoDB" id="2969353at2"/>
<dbReference type="EMBL" id="LCZJ02000037">
    <property type="protein sequence ID" value="KTD83819.1"/>
    <property type="molecule type" value="Genomic_DNA"/>
</dbReference>
<proteinExistence type="predicted"/>
<reference evidence="4 5" key="1">
    <citation type="journal article" date="2015" name="Int. Biodeterior. Biodegradation">
        <title>Physiological and genetic screening methods for the isolation of methyl tert-butyl ether-degrading bacteria for bioremediation purposes.</title>
        <authorList>
            <person name="Guisado I.M."/>
            <person name="Purswani J."/>
            <person name="Gonzalez Lopez J."/>
            <person name="Pozo C."/>
        </authorList>
    </citation>
    <scope>NUCLEOTIDE SEQUENCE [LARGE SCALE GENOMIC DNA]</scope>
    <source>
        <strain evidence="4 5">SH7</strain>
    </source>
</reference>
<dbReference type="AlphaFoldDB" id="A0A0W1AR55"/>
<evidence type="ECO:0000256" key="1">
    <source>
        <dbReference type="ARBA" id="ARBA00004241"/>
    </source>
</evidence>
<dbReference type="Proteomes" id="UP000054709">
    <property type="component" value="Unassembled WGS sequence"/>
</dbReference>
<dbReference type="Pfam" id="PF07963">
    <property type="entry name" value="N_methyl"/>
    <property type="match status" value="1"/>
</dbReference>
<dbReference type="NCBIfam" id="TIGR02532">
    <property type="entry name" value="IV_pilin_GFxxxE"/>
    <property type="match status" value="1"/>
</dbReference>
<dbReference type="GO" id="GO:0030420">
    <property type="term" value="P:establishment of competence for transformation"/>
    <property type="evidence" value="ECO:0007669"/>
    <property type="project" value="UniProtKB-KW"/>
</dbReference>
<name>A0A0W1AR55_9BACL</name>